<name>A0A934WHM0_9RHOB</name>
<feature type="transmembrane region" description="Helical" evidence="7">
    <location>
        <begin position="433"/>
        <end position="454"/>
    </location>
</feature>
<evidence type="ECO:0000256" key="1">
    <source>
        <dbReference type="ARBA" id="ARBA00004651"/>
    </source>
</evidence>
<evidence type="ECO:0000256" key="6">
    <source>
        <dbReference type="ARBA" id="ARBA00023136"/>
    </source>
</evidence>
<comment type="similarity">
    <text evidence="2">Belongs to the ABC-4 integral membrane protein family. LolC/E subfamily.</text>
</comment>
<keyword evidence="3" id="KW-1003">Cell membrane</keyword>
<evidence type="ECO:0000256" key="2">
    <source>
        <dbReference type="ARBA" id="ARBA00005236"/>
    </source>
</evidence>
<accession>A0A934WHM0</accession>
<dbReference type="AlphaFoldDB" id="A0A934WHM0"/>
<evidence type="ECO:0000256" key="4">
    <source>
        <dbReference type="ARBA" id="ARBA00022692"/>
    </source>
</evidence>
<dbReference type="GO" id="GO:0044874">
    <property type="term" value="P:lipoprotein localization to outer membrane"/>
    <property type="evidence" value="ECO:0007669"/>
    <property type="project" value="TreeGrafter"/>
</dbReference>
<feature type="transmembrane region" description="Helical" evidence="7">
    <location>
        <begin position="360"/>
        <end position="382"/>
    </location>
</feature>
<evidence type="ECO:0000256" key="3">
    <source>
        <dbReference type="ARBA" id="ARBA00022475"/>
    </source>
</evidence>
<keyword evidence="10" id="KW-1185">Reference proteome</keyword>
<dbReference type="EMBL" id="NHSD01000050">
    <property type="protein sequence ID" value="MBK5925892.1"/>
    <property type="molecule type" value="Genomic_DNA"/>
</dbReference>
<sequence length="787" mass="83956">MRALDRKLLRDLWRIRAQALAIALVLACGVAVLVLGTGTQSTLTETRDAWYERNRFADVFARATRAPRALLDAIAEIDGVAQVEARIARLVVLDMPALAEPAMGWVISVPDAGDPVLNQPLVRRGTLPDPHRDDAVAVSEPFAEAHGLRPGDGFDAVLNGTLRRLTVSGTVLSPEFIYTMGPGTMIPDDLRFGVLWMGQAALAAAFDMDGAFDDVALRLTPGAREAAVIAALDHLLAPYGGQGAHGRDRQLSHGFLDSELQQLGAIALILPPVFFVVTAFLVNMVLGRLIALERLQIGLLKAVGYSTGAVAAHYLKLALAIGGCGVAIGWLAGAWLAAGMAGLYADFFRFPYLVYRPEPVAFAVSGGLALATVVAGALRAVWRTVRLAPAVAMSPPAPPRYARGLADRVAAVVRLRQTSMMILRSVTRYPGRAAVTVFGVMAATAIMVASLFTFDAMDAMMEDFFYTANRAQVTLMLSEARGDGVLLEAARLPGVLRAEGHASVPIRLRHGPHDRTLRLEAQAADATLIRVLDRDGRVVPVPPRGIALPATLAQAWDIAPGDLVAVEFLVPPRETHLLPVTALTRQSMGQDAHMDADALSVLLRQAPQVNRIDLLIDTEALGDLHAAVKATPAVAGVMLWDDTRARFRSEIQANLWTMVAIYATLGTLVTVGVVYNAARIQLSERAHELASLRVLGFSRADVAWVLMGEVLLLTLLALPLGWVAGYGFAAATAAGLSTEFVSIPLVVTRATYGAATVVVGVAAVASVVLVRRQLDRVDMVSALKARE</sequence>
<reference evidence="9" key="2">
    <citation type="journal article" date="2020" name="Microorganisms">
        <title>Osmotic Adaptation and Compatible Solute Biosynthesis of Phototrophic Bacteria as Revealed from Genome Analyses.</title>
        <authorList>
            <person name="Imhoff J.F."/>
            <person name="Rahn T."/>
            <person name="Kunzel S."/>
            <person name="Keller A."/>
            <person name="Neulinger S.C."/>
        </authorList>
    </citation>
    <scope>NUCLEOTIDE SEQUENCE</scope>
    <source>
        <strain evidence="9">LMG 28126</strain>
    </source>
</reference>
<feature type="transmembrane region" description="Helical" evidence="7">
    <location>
        <begin position="653"/>
        <end position="675"/>
    </location>
</feature>
<keyword evidence="6 7" id="KW-0472">Membrane</keyword>
<dbReference type="RefSeq" id="WP_201155418.1">
    <property type="nucleotide sequence ID" value="NZ_NHSD01000050.1"/>
</dbReference>
<dbReference type="PROSITE" id="PS51257">
    <property type="entry name" value="PROKAR_LIPOPROTEIN"/>
    <property type="match status" value="1"/>
</dbReference>
<proteinExistence type="inferred from homology"/>
<comment type="subcellular location">
    <subcellularLocation>
        <location evidence="1">Cell membrane</location>
        <topology evidence="1">Multi-pass membrane protein</topology>
    </subcellularLocation>
</comment>
<dbReference type="GO" id="GO:0098797">
    <property type="term" value="C:plasma membrane protein complex"/>
    <property type="evidence" value="ECO:0007669"/>
    <property type="project" value="TreeGrafter"/>
</dbReference>
<organism evidence="9 10">
    <name type="scientific">Rhodobaculum claviforme</name>
    <dbReference type="NCBI Taxonomy" id="1549854"/>
    <lineage>
        <taxon>Bacteria</taxon>
        <taxon>Pseudomonadati</taxon>
        <taxon>Pseudomonadota</taxon>
        <taxon>Alphaproteobacteria</taxon>
        <taxon>Rhodobacterales</taxon>
        <taxon>Paracoccaceae</taxon>
        <taxon>Rhodobaculum</taxon>
    </lineage>
</organism>
<dbReference type="InterPro" id="IPR003838">
    <property type="entry name" value="ABC3_permease_C"/>
</dbReference>
<keyword evidence="4 7" id="KW-0812">Transmembrane</keyword>
<feature type="domain" description="ABC3 transporter permease C-terminal" evidence="8">
    <location>
        <begin position="661"/>
        <end position="771"/>
    </location>
</feature>
<evidence type="ECO:0000313" key="9">
    <source>
        <dbReference type="EMBL" id="MBK5925892.1"/>
    </source>
</evidence>
<dbReference type="InterPro" id="IPR051447">
    <property type="entry name" value="Lipoprotein-release_system"/>
</dbReference>
<reference evidence="9" key="1">
    <citation type="submission" date="2017-05" db="EMBL/GenBank/DDBJ databases">
        <authorList>
            <person name="Imhoff J.F."/>
            <person name="Rahn T."/>
            <person name="Kuenzel S."/>
            <person name="Neulinger S.C."/>
        </authorList>
    </citation>
    <scope>NUCLEOTIDE SEQUENCE</scope>
    <source>
        <strain evidence="9">LMG 28126</strain>
    </source>
</reference>
<dbReference type="Proteomes" id="UP000706333">
    <property type="component" value="Unassembled WGS sequence"/>
</dbReference>
<comment type="caution">
    <text evidence="9">The sequence shown here is derived from an EMBL/GenBank/DDBJ whole genome shotgun (WGS) entry which is preliminary data.</text>
</comment>
<protein>
    <submittedName>
        <fullName evidence="9">ABC transporter permease</fullName>
    </submittedName>
</protein>
<feature type="transmembrane region" description="Helical" evidence="7">
    <location>
        <begin position="752"/>
        <end position="770"/>
    </location>
</feature>
<feature type="transmembrane region" description="Helical" evidence="7">
    <location>
        <begin position="263"/>
        <end position="286"/>
    </location>
</feature>
<dbReference type="PANTHER" id="PTHR30489:SF0">
    <property type="entry name" value="LIPOPROTEIN-RELEASING SYSTEM TRANSMEMBRANE PROTEIN LOLE"/>
    <property type="match status" value="1"/>
</dbReference>
<feature type="transmembrane region" description="Helical" evidence="7">
    <location>
        <begin position="327"/>
        <end position="348"/>
    </location>
</feature>
<feature type="domain" description="ABC3 transporter permease C-terminal" evidence="8">
    <location>
        <begin position="273"/>
        <end position="388"/>
    </location>
</feature>
<gene>
    <name evidence="9" type="ORF">CCR87_00725</name>
</gene>
<evidence type="ECO:0000256" key="5">
    <source>
        <dbReference type="ARBA" id="ARBA00022989"/>
    </source>
</evidence>
<evidence type="ECO:0000259" key="8">
    <source>
        <dbReference type="Pfam" id="PF02687"/>
    </source>
</evidence>
<dbReference type="Pfam" id="PF02687">
    <property type="entry name" value="FtsX"/>
    <property type="match status" value="2"/>
</dbReference>
<evidence type="ECO:0000256" key="7">
    <source>
        <dbReference type="SAM" id="Phobius"/>
    </source>
</evidence>
<keyword evidence="5 7" id="KW-1133">Transmembrane helix</keyword>
<evidence type="ECO:0000313" key="10">
    <source>
        <dbReference type="Proteomes" id="UP000706333"/>
    </source>
</evidence>
<dbReference type="PANTHER" id="PTHR30489">
    <property type="entry name" value="LIPOPROTEIN-RELEASING SYSTEM TRANSMEMBRANE PROTEIN LOLE"/>
    <property type="match status" value="1"/>
</dbReference>